<dbReference type="PROSITE" id="PS50002">
    <property type="entry name" value="SH3"/>
    <property type="match status" value="1"/>
</dbReference>
<dbReference type="InterPro" id="IPR001452">
    <property type="entry name" value="SH3_domain"/>
</dbReference>
<dbReference type="PROSITE" id="PS51651">
    <property type="entry name" value="DOCKER"/>
    <property type="match status" value="1"/>
</dbReference>
<dbReference type="GO" id="GO:0005085">
    <property type="term" value="F:guanyl-nucleotide exchange factor activity"/>
    <property type="evidence" value="ECO:0007669"/>
    <property type="project" value="UniProtKB-KW"/>
</dbReference>
<dbReference type="InterPro" id="IPR027007">
    <property type="entry name" value="C2_DOCK-type_domain"/>
</dbReference>
<reference evidence="12 13" key="1">
    <citation type="submission" date="2024-05" db="EMBL/GenBank/DDBJ databases">
        <title>Genetic variation in Jamaican populations of the coffee berry borer (Hypothenemus hampei).</title>
        <authorList>
            <person name="Errbii M."/>
            <person name="Myrie A."/>
        </authorList>
    </citation>
    <scope>NUCLEOTIDE SEQUENCE [LARGE SCALE GENOMIC DNA]</scope>
    <source>
        <strain evidence="12">JA-Hopewell-2020-01-JO</strain>
        <tissue evidence="12">Whole body</tissue>
    </source>
</reference>
<comment type="caution">
    <text evidence="12">The sequence shown here is derived from an EMBL/GenBank/DDBJ whole genome shotgun (WGS) entry which is preliminary data.</text>
</comment>
<dbReference type="Pfam" id="PF16172">
    <property type="entry name" value="DOCK_N"/>
    <property type="match status" value="1"/>
</dbReference>
<feature type="compositionally biased region" description="Basic residues" evidence="8">
    <location>
        <begin position="1743"/>
        <end position="1755"/>
    </location>
</feature>
<dbReference type="InterPro" id="IPR047026">
    <property type="entry name" value="DOCK1_C2"/>
</dbReference>
<evidence type="ECO:0000256" key="8">
    <source>
        <dbReference type="SAM" id="MobiDB-lite"/>
    </source>
</evidence>
<feature type="region of interest" description="Disordered" evidence="8">
    <location>
        <begin position="1910"/>
        <end position="1938"/>
    </location>
</feature>
<dbReference type="InterPro" id="IPR042455">
    <property type="entry name" value="DOCK_N_sub1"/>
</dbReference>
<dbReference type="InterPro" id="IPR036028">
    <property type="entry name" value="SH3-like_dom_sf"/>
</dbReference>
<dbReference type="Gene3D" id="2.60.40.150">
    <property type="entry name" value="C2 domain"/>
    <property type="match status" value="1"/>
</dbReference>
<evidence type="ECO:0000259" key="9">
    <source>
        <dbReference type="PROSITE" id="PS50002"/>
    </source>
</evidence>
<dbReference type="InterPro" id="IPR026791">
    <property type="entry name" value="DOCK"/>
</dbReference>
<evidence type="ECO:0000259" key="11">
    <source>
        <dbReference type="PROSITE" id="PS51651"/>
    </source>
</evidence>
<dbReference type="CDD" id="cd11872">
    <property type="entry name" value="SH3_DOCK_AB"/>
    <property type="match status" value="1"/>
</dbReference>
<dbReference type="PANTHER" id="PTHR45653:SF10">
    <property type="entry name" value="MYOBLAST CITY, ISOFORM B"/>
    <property type="match status" value="1"/>
</dbReference>
<feature type="compositionally biased region" description="Polar residues" evidence="8">
    <location>
        <begin position="1713"/>
        <end position="1742"/>
    </location>
</feature>
<evidence type="ECO:0000256" key="2">
    <source>
        <dbReference type="ARBA" id="ARBA00022443"/>
    </source>
</evidence>
<dbReference type="PANTHER" id="PTHR45653">
    <property type="entry name" value="DEDICATOR OF CYTOKINESIS"/>
    <property type="match status" value="1"/>
</dbReference>
<dbReference type="Gene3D" id="1.25.40.410">
    <property type="match status" value="1"/>
</dbReference>
<feature type="compositionally biased region" description="Basic and acidic residues" evidence="8">
    <location>
        <begin position="1799"/>
        <end position="1817"/>
    </location>
</feature>
<dbReference type="InterPro" id="IPR043162">
    <property type="entry name" value="DOCK_C_lobe_C"/>
</dbReference>
<keyword evidence="5" id="KW-0344">Guanine-nucleotide releasing factor</keyword>
<evidence type="ECO:0000256" key="1">
    <source>
        <dbReference type="ARBA" id="ARBA00004496"/>
    </source>
</evidence>
<feature type="compositionally biased region" description="Low complexity" evidence="8">
    <location>
        <begin position="1782"/>
        <end position="1792"/>
    </location>
</feature>
<dbReference type="EMBL" id="JBDJPC010000007">
    <property type="protein sequence ID" value="KAL1494741.1"/>
    <property type="molecule type" value="Genomic_DNA"/>
</dbReference>
<evidence type="ECO:0000259" key="10">
    <source>
        <dbReference type="PROSITE" id="PS51650"/>
    </source>
</evidence>
<feature type="domain" description="SH3" evidence="9">
    <location>
        <begin position="9"/>
        <end position="70"/>
    </location>
</feature>
<keyword evidence="4" id="KW-0597">Phosphoprotein</keyword>
<dbReference type="InterPro" id="IPR046773">
    <property type="entry name" value="DOCKER_Lobe_C"/>
</dbReference>
<dbReference type="InterPro" id="IPR046770">
    <property type="entry name" value="DOCKER_Lobe_B"/>
</dbReference>
<keyword evidence="3" id="KW-0963">Cytoplasm</keyword>
<dbReference type="PROSITE" id="PS51650">
    <property type="entry name" value="C2_DOCK"/>
    <property type="match status" value="1"/>
</dbReference>
<dbReference type="InterPro" id="IPR035892">
    <property type="entry name" value="C2_domain_sf"/>
</dbReference>
<dbReference type="GO" id="GO:0005737">
    <property type="term" value="C:cytoplasm"/>
    <property type="evidence" value="ECO:0007669"/>
    <property type="project" value="UniProtKB-SubCell"/>
</dbReference>
<dbReference type="InterPro" id="IPR056372">
    <property type="entry name" value="TPR_DOCK"/>
</dbReference>
<feature type="domain" description="C2 DOCK-type" evidence="10">
    <location>
        <begin position="424"/>
        <end position="604"/>
    </location>
</feature>
<evidence type="ECO:0000256" key="6">
    <source>
        <dbReference type="PROSITE-ProRule" id="PRU00192"/>
    </source>
</evidence>
<dbReference type="InterPro" id="IPR043161">
    <property type="entry name" value="DOCK_C_lobe_A"/>
</dbReference>
<dbReference type="Pfam" id="PF20422">
    <property type="entry name" value="DHR-2_Lobe_B"/>
    <property type="match status" value="1"/>
</dbReference>
<dbReference type="Pfam" id="PF23554">
    <property type="entry name" value="TPR_DOCK"/>
    <property type="match status" value="2"/>
</dbReference>
<dbReference type="Gene3D" id="1.20.58.740">
    <property type="match status" value="1"/>
</dbReference>
<dbReference type="InterPro" id="IPR032376">
    <property type="entry name" value="DOCK_N"/>
</dbReference>
<feature type="region of interest" description="Disordered" evidence="8">
    <location>
        <begin position="1782"/>
        <end position="1869"/>
    </location>
</feature>
<evidence type="ECO:0000256" key="7">
    <source>
        <dbReference type="PROSITE-ProRule" id="PRU00983"/>
    </source>
</evidence>
<gene>
    <name evidence="12" type="ORF">ABEB36_010288</name>
</gene>
<name>A0ABD1EJD3_HYPHA</name>
<feature type="compositionally biased region" description="Polar residues" evidence="8">
    <location>
        <begin position="1819"/>
        <end position="1855"/>
    </location>
</feature>
<protein>
    <recommendedName>
        <fullName evidence="14">Dedicator of cytokinesis protein 1</fullName>
    </recommendedName>
</protein>
<evidence type="ECO:0000256" key="4">
    <source>
        <dbReference type="ARBA" id="ARBA00022553"/>
    </source>
</evidence>
<dbReference type="Gene3D" id="1.20.1270.350">
    <property type="entry name" value="Dedicator of cytokinesis N-terminal subdomain"/>
    <property type="match status" value="1"/>
</dbReference>
<evidence type="ECO:0000313" key="13">
    <source>
        <dbReference type="Proteomes" id="UP001566132"/>
    </source>
</evidence>
<evidence type="ECO:0000256" key="5">
    <source>
        <dbReference type="ARBA" id="ARBA00022658"/>
    </source>
</evidence>
<dbReference type="Pfam" id="PF06920">
    <property type="entry name" value="DHR-2_Lobe_A"/>
    <property type="match status" value="1"/>
</dbReference>
<dbReference type="SMART" id="SM00326">
    <property type="entry name" value="SH3"/>
    <property type="match status" value="1"/>
</dbReference>
<dbReference type="InterPro" id="IPR027357">
    <property type="entry name" value="DOCKER_dom"/>
</dbReference>
<dbReference type="FunFam" id="1.20.58.740:FF:000004">
    <property type="entry name" value="Dedicator of cytokinesis protein 1"/>
    <property type="match status" value="1"/>
</dbReference>
<dbReference type="CDD" id="cd08694">
    <property type="entry name" value="C2_Dock-A"/>
    <property type="match status" value="1"/>
</dbReference>
<dbReference type="Gene3D" id="2.30.30.40">
    <property type="entry name" value="SH3 Domains"/>
    <property type="match status" value="1"/>
</dbReference>
<dbReference type="Proteomes" id="UP001566132">
    <property type="component" value="Unassembled WGS sequence"/>
</dbReference>
<comment type="subcellular location">
    <subcellularLocation>
        <location evidence="1">Cytoplasm</location>
    </subcellularLocation>
</comment>
<dbReference type="InterPro" id="IPR016024">
    <property type="entry name" value="ARM-type_fold"/>
</dbReference>
<sequence length="1938" mass="225465">MTNWIAVNETNSYGIAIYNYNEPEPYKLKLTVGDAVHILEEEKDWYYGYVINNRHIMGIFPRSYIHKKLCEKFDCGVPVFRDPAICQEITSVLREWGGHWKHLYVTHNKRFEEVKNQIYDLITLRSKIISGTLPIDEIKRVTKQAAEEIDLGNRLLGLDLVVRDKNGNLIDPELTSTIQLFNLHTAATERMNNRAKHDEKDYQPKTAIQQYSNIFLVAVKNFTCKMPEDAELLMCLYDAKDFKPMTESYVVRWTKEGLMSDLDQMYNLRVMFTDLGKKDLEREKIYLVCYVVRVGSMDVKEVDHRRSSLNVTIKKNPYENLRRPYGVAAMDVTDCMHSKFDTDLEKEFPISFVSCEKDNLDQTLRKIITKEKTENKNQTLYVSMKLLRGDLKQVREENPHLVLGNVSRARKMGFPEVILPGDVRNDLYLTLVNGEFSKGSKTSDKNVEVVVRVCNEKGHPIPGVISLGGGSQPIDEYRSVIYYHEDKPQWHETFKIALRIEEFKSSHLKFTFKHRSSNEAKDKSEKPFAMSYVKLMQENGVTLSDALHSLIVYKIDYKKFDESGLEYFKLPCFVTELKDLNQKPQAYGLTASSKDSFNISSNICSTKLTQNVNLLGLLNWASHKDTIATSLQAFMNVVGEEIVKFLQDILDALFNILIDDINRNTYDIMVFECLLHIISLVTNDWKYLHFEPVLDLYIREGFSATLAYKKLISILKSIISKASYSSNVTAADNLIFRTMKALQYIMRFVSRSRILFLELYPEINPEDEFEESFRELLRDIIYMMSSGNMEVLREQGACLKYFPNTIPDILLIFEKCELSYMLCELLTSVPSGRLTKQKMMTINDIVHSKLCLYPDCRRIMFPLITLQVKQLLESKDEGVVMRQDGRRQNRSVAKVAQLLGTTRHCVNQHVGYSEEVELCIKILSDIMELLFRKDIGPTLVDITEVIQTDLRTIIQSHIKMERENPHASQLAAVMLDVFRQMTSDHYENYIEKFSTDFDKLDFLMEILVVFKELVGGSQTVFPRDWCDMIMLQNSIILKSLRYFSLTIRDRFFQKFEHDAWNNFFHCAIAFMTQEALQLENFSFNKRIRIINQYKDMRREMGFEIRSMWFNLGQCKVQFVPSLVGLILEMTLIPEIELRTHTIPIFFDMMQCEFYSSRLELESYGDTKRDSSHVKKNFNDFENEMIMKLDALFEGGRGDCDYKDLFYNIMMELCEKHTTMRDEGTNFVKTVTKLMENLLEYRNIVSNENKESSMSCTVNLLNFYEKINKKEMYIRYLNKLFHLHIDCDNYTEAAFTLELHTKHLNWADDPLASCHLISLESLSLLRGDKNFVPIKTHRELKEALYHTIIDNYSKGKMWEYAIDKCKELAEQYEQETFEYERLSELHRRLAEFYDSIMKHARPEPEYFRVGYFGKGFPLFLQNKIFIYRGKEYERLADFNARIMNDFPKAELLNYITPPPDEVKNSEKQYIQINKVDPVMEEKKQRFSGKPVCEQIVRFYKVNNIKKFTFSRPIKRKDPYIETDNEFAHMWLEQTELETTFPLPGILRWFPVKKITITKISPLRNAIDTLDKSNKVLMNFITVFNRDRNIQINPLSLTLNGILDAAVMGGIKNYEEVFFTPDYQQHHSEDEVLVNRLKDLIADQIPLLDLCLQIHRQKSPDSLRPLQKRLEECFAVMRAEVEKKYGKKDCDIKLENEVQMRRHYSITSDTRLSDVTITPDRISQPNHTKSGLTSPKSLSVTPSFSHKKNKMSKRRRSKTESVSSSNLSGTQWYTVEDPFFTTSGTITTSNGNGTPPIELTQELHPKRPLRSEVEKEKRLSRPSSGQFSRPGSVSQFRAASSSGTSSNRDSIGTTDSNISEEDLIPPPLPAKHKDTYCTDFSSLTINENMSFLHSRSSSISRYSCQVSKETCVRKDNMETDDVPPSPPPKPPKTKQHVVMN</sequence>
<dbReference type="InterPro" id="IPR046769">
    <property type="entry name" value="DOCKER_Lobe_A"/>
</dbReference>
<evidence type="ECO:0000256" key="3">
    <source>
        <dbReference type="ARBA" id="ARBA00022490"/>
    </source>
</evidence>
<keyword evidence="2 6" id="KW-0728">SH3 domain</keyword>
<feature type="region of interest" description="Disordered" evidence="8">
    <location>
        <begin position="1713"/>
        <end position="1766"/>
    </location>
</feature>
<dbReference type="Pfam" id="PF20421">
    <property type="entry name" value="DHR-2_Lobe_C"/>
    <property type="match status" value="1"/>
</dbReference>
<keyword evidence="13" id="KW-1185">Reference proteome</keyword>
<accession>A0ABD1EJD3</accession>
<dbReference type="SUPFAM" id="SSF50044">
    <property type="entry name" value="SH3-domain"/>
    <property type="match status" value="1"/>
</dbReference>
<feature type="domain" description="DOCKER" evidence="11">
    <location>
        <begin position="1263"/>
        <end position="1688"/>
    </location>
</feature>
<evidence type="ECO:0008006" key="14">
    <source>
        <dbReference type="Google" id="ProtNLM"/>
    </source>
</evidence>
<evidence type="ECO:0000313" key="12">
    <source>
        <dbReference type="EMBL" id="KAL1494741.1"/>
    </source>
</evidence>
<proteinExistence type="inferred from homology"/>
<feature type="compositionally biased region" description="Basic residues" evidence="8">
    <location>
        <begin position="1929"/>
        <end position="1938"/>
    </location>
</feature>
<organism evidence="12 13">
    <name type="scientific">Hypothenemus hampei</name>
    <name type="common">Coffee berry borer</name>
    <dbReference type="NCBI Taxonomy" id="57062"/>
    <lineage>
        <taxon>Eukaryota</taxon>
        <taxon>Metazoa</taxon>
        <taxon>Ecdysozoa</taxon>
        <taxon>Arthropoda</taxon>
        <taxon>Hexapoda</taxon>
        <taxon>Insecta</taxon>
        <taxon>Pterygota</taxon>
        <taxon>Neoptera</taxon>
        <taxon>Endopterygota</taxon>
        <taxon>Coleoptera</taxon>
        <taxon>Polyphaga</taxon>
        <taxon>Cucujiformia</taxon>
        <taxon>Curculionidae</taxon>
        <taxon>Scolytinae</taxon>
        <taxon>Hypothenemus</taxon>
    </lineage>
</organism>
<comment type="similarity">
    <text evidence="7">Belongs to the DOCK family.</text>
</comment>
<dbReference type="Pfam" id="PF07653">
    <property type="entry name" value="SH3_2"/>
    <property type="match status" value="1"/>
</dbReference>
<dbReference type="SUPFAM" id="SSF48371">
    <property type="entry name" value="ARM repeat"/>
    <property type="match status" value="1"/>
</dbReference>
<dbReference type="Pfam" id="PF14429">
    <property type="entry name" value="DOCK-C2"/>
    <property type="match status" value="1"/>
</dbReference>